<organism evidence="1 2">
    <name type="scientific">Daphnia magna</name>
    <dbReference type="NCBI Taxonomy" id="35525"/>
    <lineage>
        <taxon>Eukaryota</taxon>
        <taxon>Metazoa</taxon>
        <taxon>Ecdysozoa</taxon>
        <taxon>Arthropoda</taxon>
        <taxon>Crustacea</taxon>
        <taxon>Branchiopoda</taxon>
        <taxon>Diplostraca</taxon>
        <taxon>Cladocera</taxon>
        <taxon>Anomopoda</taxon>
        <taxon>Daphniidae</taxon>
        <taxon>Daphnia</taxon>
    </lineage>
</organism>
<reference evidence="1 2" key="1">
    <citation type="journal article" date="2023" name="Nucleic Acids Res.">
        <title>The hologenome of Daphnia magna reveals possible DNA methylation and microbiome-mediated evolution of the host genome.</title>
        <authorList>
            <person name="Chaturvedi A."/>
            <person name="Li X."/>
            <person name="Dhandapani V."/>
            <person name="Marshall H."/>
            <person name="Kissane S."/>
            <person name="Cuenca-Cambronero M."/>
            <person name="Asole G."/>
            <person name="Calvet F."/>
            <person name="Ruiz-Romero M."/>
            <person name="Marangio P."/>
            <person name="Guigo R."/>
            <person name="Rago D."/>
            <person name="Mirbahai L."/>
            <person name="Eastwood N."/>
            <person name="Colbourne J.K."/>
            <person name="Zhou J."/>
            <person name="Mallon E."/>
            <person name="Orsini L."/>
        </authorList>
    </citation>
    <scope>NUCLEOTIDE SEQUENCE [LARGE SCALE GENOMIC DNA]</scope>
    <source>
        <strain evidence="1">LRV0_1</strain>
    </source>
</reference>
<protein>
    <submittedName>
        <fullName evidence="1">Uncharacterized protein</fullName>
    </submittedName>
</protein>
<proteinExistence type="predicted"/>
<name>A0ABR0BAF2_9CRUS</name>
<accession>A0ABR0BAF2</accession>
<keyword evidence="2" id="KW-1185">Reference proteome</keyword>
<gene>
    <name evidence="1" type="ORF">OUZ56_033042</name>
</gene>
<evidence type="ECO:0000313" key="1">
    <source>
        <dbReference type="EMBL" id="KAK4045435.1"/>
    </source>
</evidence>
<sequence length="99" mass="10973">MARWSTGYSTAASEVCPSFIQQNRESNLNSNEVRRVQKYKCVAVGVNYRVFWSSNGPKIVLDGDFGLGLSRLNEILVVRGIKVNQSTFAYLDGVPMPVA</sequence>
<evidence type="ECO:0000313" key="2">
    <source>
        <dbReference type="Proteomes" id="UP001234178"/>
    </source>
</evidence>
<comment type="caution">
    <text evidence="1">The sequence shown here is derived from an EMBL/GenBank/DDBJ whole genome shotgun (WGS) entry which is preliminary data.</text>
</comment>
<dbReference type="EMBL" id="JAOYFB010000043">
    <property type="protein sequence ID" value="KAK4045435.1"/>
    <property type="molecule type" value="Genomic_DNA"/>
</dbReference>
<dbReference type="Proteomes" id="UP001234178">
    <property type="component" value="Unassembled WGS sequence"/>
</dbReference>